<proteinExistence type="predicted"/>
<name>A0A6C0KJ90_9ZZZZ</name>
<feature type="compositionally biased region" description="Low complexity" evidence="1">
    <location>
        <begin position="68"/>
        <end position="80"/>
    </location>
</feature>
<feature type="domain" description="PI-PLC Y-box" evidence="3">
    <location>
        <begin position="445"/>
        <end position="501"/>
    </location>
</feature>
<evidence type="ECO:0000256" key="1">
    <source>
        <dbReference type="SAM" id="MobiDB-lite"/>
    </source>
</evidence>
<feature type="transmembrane region" description="Helical" evidence="2">
    <location>
        <begin position="122"/>
        <end position="140"/>
    </location>
</feature>
<keyword evidence="2" id="KW-0812">Transmembrane</keyword>
<dbReference type="GO" id="GO:0004435">
    <property type="term" value="F:phosphatidylinositol-4,5-bisphosphate phospholipase C activity"/>
    <property type="evidence" value="ECO:0007669"/>
    <property type="project" value="InterPro"/>
</dbReference>
<feature type="compositionally biased region" description="Polar residues" evidence="1">
    <location>
        <begin position="55"/>
        <end position="67"/>
    </location>
</feature>
<accession>A0A6C0KJ90</accession>
<keyword evidence="2" id="KW-1133">Transmembrane helix</keyword>
<dbReference type="EMBL" id="MN740921">
    <property type="protein sequence ID" value="QHU18015.1"/>
    <property type="molecule type" value="Genomic_DNA"/>
</dbReference>
<feature type="compositionally biased region" description="Polar residues" evidence="1">
    <location>
        <begin position="87"/>
        <end position="96"/>
    </location>
</feature>
<dbReference type="GO" id="GO:0006629">
    <property type="term" value="P:lipid metabolic process"/>
    <property type="evidence" value="ECO:0007669"/>
    <property type="project" value="InterPro"/>
</dbReference>
<dbReference type="SUPFAM" id="SSF51695">
    <property type="entry name" value="PLC-like phosphodiesterases"/>
    <property type="match status" value="1"/>
</dbReference>
<dbReference type="PROSITE" id="PS50008">
    <property type="entry name" value="PIPLC_Y_DOMAIN"/>
    <property type="match status" value="1"/>
</dbReference>
<dbReference type="InterPro" id="IPR017946">
    <property type="entry name" value="PLC-like_Pdiesterase_TIM-brl"/>
</dbReference>
<dbReference type="InterPro" id="IPR001711">
    <property type="entry name" value="PLipase_C_Pinositol-sp_Y"/>
</dbReference>
<evidence type="ECO:0000256" key="2">
    <source>
        <dbReference type="SAM" id="Phobius"/>
    </source>
</evidence>
<reference evidence="4" key="1">
    <citation type="journal article" date="2020" name="Nature">
        <title>Giant virus diversity and host interactions through global metagenomics.</title>
        <authorList>
            <person name="Schulz F."/>
            <person name="Roux S."/>
            <person name="Paez-Espino D."/>
            <person name="Jungbluth S."/>
            <person name="Walsh D.A."/>
            <person name="Denef V.J."/>
            <person name="McMahon K.D."/>
            <person name="Konstantinidis K.T."/>
            <person name="Eloe-Fadrosh E.A."/>
            <person name="Kyrpides N.C."/>
            <person name="Woyke T."/>
        </authorList>
    </citation>
    <scope>NUCLEOTIDE SEQUENCE</scope>
    <source>
        <strain evidence="4">GVMAG-S-3300012919-55</strain>
    </source>
</reference>
<evidence type="ECO:0000313" key="4">
    <source>
        <dbReference type="EMBL" id="QHU18015.1"/>
    </source>
</evidence>
<organism evidence="4">
    <name type="scientific">viral metagenome</name>
    <dbReference type="NCBI Taxonomy" id="1070528"/>
    <lineage>
        <taxon>unclassified sequences</taxon>
        <taxon>metagenomes</taxon>
        <taxon>organismal metagenomes</taxon>
    </lineage>
</organism>
<evidence type="ECO:0000259" key="3">
    <source>
        <dbReference type="PROSITE" id="PS50008"/>
    </source>
</evidence>
<dbReference type="GO" id="GO:0035556">
    <property type="term" value="P:intracellular signal transduction"/>
    <property type="evidence" value="ECO:0007669"/>
    <property type="project" value="InterPro"/>
</dbReference>
<sequence>MSSSVDIPKSIVNTIRNSLSKSNDTLPGSIVNTIRSSLTNSPRRRNITRLANPLNVTTSNVRPSNVRPSNVTTSNVTPSNNKRKKNTPPSKFSNESINRKFRQYVNDKTQDGLTMIRSITNFHNYLFFFFLFLMLIYYIGKKLSKDSENCNIIQDNRTSGTLEVNEYYSITDLISNGYLNGNLQIKGTSYPYNYKLKDFYIKTAYNCFCSGNFKNDFVNSCAMKNCASFGVRALDMQIYSKNQTPIVGTSIVNSNTYKQSYNDITLKNALSSIQQTYFVNSTFSVGDGDTAQNNLKTDPLFLILRLYYGNNNKQSFQDSDTQRKDKQFEFYNKIYNILLSTFANDKFASMHLRNKYQNTYDRTIHTPNISMADTQSKIFIFVILNDVNYETIQKSNLDKIVDLYGTDFNAYRINEIFDSNSAYDINKYKSQDQLSFCMPALSGSSENYDFIPSMKKGTQFIGMNFQTYDTYLNSYNNFFIEQYGTGQNVITSPYIKKPDHMIRFPLDITLDISLND</sequence>
<feature type="region of interest" description="Disordered" evidence="1">
    <location>
        <begin position="55"/>
        <end position="98"/>
    </location>
</feature>
<dbReference type="Gene3D" id="3.20.20.190">
    <property type="entry name" value="Phosphatidylinositol (PI) phosphodiesterase"/>
    <property type="match status" value="1"/>
</dbReference>
<protein>
    <recommendedName>
        <fullName evidence="3">PI-PLC Y-box domain-containing protein</fullName>
    </recommendedName>
</protein>
<dbReference type="AlphaFoldDB" id="A0A6C0KJ90"/>
<keyword evidence="2" id="KW-0472">Membrane</keyword>